<feature type="chain" id="PRO_5003317627" description="Secretion system C-terminal sorting domain-containing protein" evidence="1">
    <location>
        <begin position="23"/>
        <end position="414"/>
    </location>
</feature>
<gene>
    <name evidence="3" type="ordered locus">Halhy_3047</name>
</gene>
<sequence>MKKKRCFWITCTLLIAQLQVQMGIAQNTQTITDSRLVRFEQFVYGLPTPSDSTPIVRRFNTYPSPTERVERTEQFQAGGWVPQGLNTSTFDDQQRLLMNTQQVYNATTKQYTPILRFQVFPKETNGLADSTLTYSWDVVGNKWDLTSRIKGIYNNQGQLLETQTSAFIAGQTQQGKALYFYDAAKNNTKTETYSIQGEVSTLNSFAVYTIENGQLANSTTYSVSPTKDTLPTGRSLNQYTSSGLLSKAESFTWDSTARSWVLIATTQNEYDANQRLSSRVFSYIELNQKIRTDFFYTPKNDIAIEANYRLNAGATSWRLEYKGFFFYDQASSLRSAGSQARTMAISPNPSSGKIRLDLPLNASFQVLNTAGKLINSGQMNQQNGEIDLSPFPAGVYWIRAREGATNFVGRVIKQ</sequence>
<dbReference type="OrthoDB" id="9805017at2"/>
<accession>F4L6S9</accession>
<dbReference type="NCBIfam" id="TIGR04183">
    <property type="entry name" value="Por_Secre_tail"/>
    <property type="match status" value="1"/>
</dbReference>
<reference key="2">
    <citation type="submission" date="2011-04" db="EMBL/GenBank/DDBJ databases">
        <title>Complete sequence of chromosome of Haliscomenobacter hydrossis DSM 1100.</title>
        <authorList>
            <consortium name="US DOE Joint Genome Institute (JGI-PGF)"/>
            <person name="Lucas S."/>
            <person name="Han J."/>
            <person name="Lapidus A."/>
            <person name="Bruce D."/>
            <person name="Goodwin L."/>
            <person name="Pitluck S."/>
            <person name="Peters L."/>
            <person name="Kyrpides N."/>
            <person name="Mavromatis K."/>
            <person name="Ivanova N."/>
            <person name="Ovchinnikova G."/>
            <person name="Pagani I."/>
            <person name="Daligault H."/>
            <person name="Detter J.C."/>
            <person name="Han C."/>
            <person name="Land M."/>
            <person name="Hauser L."/>
            <person name="Markowitz V."/>
            <person name="Cheng J.-F."/>
            <person name="Hugenholtz P."/>
            <person name="Woyke T."/>
            <person name="Wu D."/>
            <person name="Verbarg S."/>
            <person name="Frueling A."/>
            <person name="Brambilla E."/>
            <person name="Klenk H.-P."/>
            <person name="Eisen J.A."/>
        </authorList>
    </citation>
    <scope>NUCLEOTIDE SEQUENCE</scope>
    <source>
        <strain>DSM 1100</strain>
    </source>
</reference>
<dbReference type="EMBL" id="CP002691">
    <property type="protein sequence ID" value="AEE50910.1"/>
    <property type="molecule type" value="Genomic_DNA"/>
</dbReference>
<feature type="domain" description="Secretion system C-terminal sorting" evidence="2">
    <location>
        <begin position="345"/>
        <end position="410"/>
    </location>
</feature>
<evidence type="ECO:0000256" key="1">
    <source>
        <dbReference type="SAM" id="SignalP"/>
    </source>
</evidence>
<dbReference type="Gene3D" id="2.40.128.720">
    <property type="match status" value="2"/>
</dbReference>
<evidence type="ECO:0000313" key="3">
    <source>
        <dbReference type="EMBL" id="AEE50910.1"/>
    </source>
</evidence>
<dbReference type="KEGG" id="hhy:Halhy_3047"/>
<name>F4L6S9_HALH1</name>
<protein>
    <recommendedName>
        <fullName evidence="2">Secretion system C-terminal sorting domain-containing protein</fullName>
    </recommendedName>
</protein>
<dbReference type="HOGENOM" id="CLU_663531_0_0_10"/>
<dbReference type="Pfam" id="PF18962">
    <property type="entry name" value="Por_Secre_tail"/>
    <property type="match status" value="1"/>
</dbReference>
<dbReference type="InterPro" id="IPR026444">
    <property type="entry name" value="Secre_tail"/>
</dbReference>
<evidence type="ECO:0000313" key="4">
    <source>
        <dbReference type="Proteomes" id="UP000008461"/>
    </source>
</evidence>
<organism evidence="3 4">
    <name type="scientific">Haliscomenobacter hydrossis (strain ATCC 27775 / DSM 1100 / LMG 10767 / O)</name>
    <dbReference type="NCBI Taxonomy" id="760192"/>
    <lineage>
        <taxon>Bacteria</taxon>
        <taxon>Pseudomonadati</taxon>
        <taxon>Bacteroidota</taxon>
        <taxon>Saprospiria</taxon>
        <taxon>Saprospirales</taxon>
        <taxon>Haliscomenobacteraceae</taxon>
        <taxon>Haliscomenobacter</taxon>
    </lineage>
</organism>
<keyword evidence="4" id="KW-1185">Reference proteome</keyword>
<dbReference type="AlphaFoldDB" id="F4L6S9"/>
<keyword evidence="1" id="KW-0732">Signal</keyword>
<dbReference type="Proteomes" id="UP000008461">
    <property type="component" value="Chromosome"/>
</dbReference>
<proteinExistence type="predicted"/>
<dbReference type="eggNOG" id="COG3209">
    <property type="taxonomic scope" value="Bacteria"/>
</dbReference>
<evidence type="ECO:0000259" key="2">
    <source>
        <dbReference type="Pfam" id="PF18962"/>
    </source>
</evidence>
<reference evidence="3 4" key="1">
    <citation type="journal article" date="2011" name="Stand. Genomic Sci.">
        <title>Complete genome sequence of Haliscomenobacter hydrossis type strain (O).</title>
        <authorList>
            <consortium name="US DOE Joint Genome Institute (JGI-PGF)"/>
            <person name="Daligault H."/>
            <person name="Lapidus A."/>
            <person name="Zeytun A."/>
            <person name="Nolan M."/>
            <person name="Lucas S."/>
            <person name="Del Rio T.G."/>
            <person name="Tice H."/>
            <person name="Cheng J.F."/>
            <person name="Tapia R."/>
            <person name="Han C."/>
            <person name="Goodwin L."/>
            <person name="Pitluck S."/>
            <person name="Liolios K."/>
            <person name="Pagani I."/>
            <person name="Ivanova N."/>
            <person name="Huntemann M."/>
            <person name="Mavromatis K."/>
            <person name="Mikhailova N."/>
            <person name="Pati A."/>
            <person name="Chen A."/>
            <person name="Palaniappan K."/>
            <person name="Land M."/>
            <person name="Hauser L."/>
            <person name="Brambilla E.M."/>
            <person name="Rohde M."/>
            <person name="Verbarg S."/>
            <person name="Goker M."/>
            <person name="Bristow J."/>
            <person name="Eisen J.A."/>
            <person name="Markowitz V."/>
            <person name="Hugenholtz P."/>
            <person name="Kyrpides N.C."/>
            <person name="Klenk H.P."/>
            <person name="Woyke T."/>
        </authorList>
    </citation>
    <scope>NUCLEOTIDE SEQUENCE [LARGE SCALE GENOMIC DNA]</scope>
    <source>
        <strain evidence="4">ATCC 27775 / DSM 1100 / LMG 10767 / O</strain>
    </source>
</reference>
<dbReference type="STRING" id="760192.Halhy_3047"/>
<dbReference type="RefSeq" id="WP_013765453.1">
    <property type="nucleotide sequence ID" value="NC_015510.1"/>
</dbReference>
<feature type="signal peptide" evidence="1">
    <location>
        <begin position="1"/>
        <end position="22"/>
    </location>
</feature>